<dbReference type="InterPro" id="IPR028389">
    <property type="entry name" value="POT1"/>
</dbReference>
<dbReference type="PANTHER" id="PTHR14513">
    <property type="entry name" value="PROTECTION OF TELOMERES 1"/>
    <property type="match status" value="1"/>
</dbReference>
<dbReference type="PANTHER" id="PTHR14513:SF0">
    <property type="entry name" value="PROTECTION OF TELOMERES PROTEIN 1"/>
    <property type="match status" value="1"/>
</dbReference>
<reference evidence="6" key="1">
    <citation type="submission" date="2020-06" db="EMBL/GenBank/DDBJ databases">
        <authorList>
            <person name="Li T."/>
            <person name="Hu X."/>
            <person name="Zhang T."/>
            <person name="Song X."/>
            <person name="Zhang H."/>
            <person name="Dai N."/>
            <person name="Sheng W."/>
            <person name="Hou X."/>
            <person name="Wei L."/>
        </authorList>
    </citation>
    <scope>NUCLEOTIDE SEQUENCE</scope>
    <source>
        <strain evidence="6">G02</strain>
        <tissue evidence="6">Leaf</tissue>
    </source>
</reference>
<organism evidence="6">
    <name type="scientific">Sesamum radiatum</name>
    <name type="common">Black benniseed</name>
    <dbReference type="NCBI Taxonomy" id="300843"/>
    <lineage>
        <taxon>Eukaryota</taxon>
        <taxon>Viridiplantae</taxon>
        <taxon>Streptophyta</taxon>
        <taxon>Embryophyta</taxon>
        <taxon>Tracheophyta</taxon>
        <taxon>Spermatophyta</taxon>
        <taxon>Magnoliopsida</taxon>
        <taxon>eudicotyledons</taxon>
        <taxon>Gunneridae</taxon>
        <taxon>Pentapetalae</taxon>
        <taxon>asterids</taxon>
        <taxon>lamiids</taxon>
        <taxon>Lamiales</taxon>
        <taxon>Pedaliaceae</taxon>
        <taxon>Sesamum</taxon>
    </lineage>
</organism>
<evidence type="ECO:0000256" key="2">
    <source>
        <dbReference type="ARBA" id="ARBA00022454"/>
    </source>
</evidence>
<dbReference type="GO" id="GO:0032210">
    <property type="term" value="P:regulation of telomere maintenance via telomerase"/>
    <property type="evidence" value="ECO:0007669"/>
    <property type="project" value="TreeGrafter"/>
</dbReference>
<dbReference type="AlphaFoldDB" id="A0AAW2VL61"/>
<dbReference type="InterPro" id="IPR057620">
    <property type="entry name" value="POT1A/B-like_OB"/>
</dbReference>
<reference evidence="6" key="2">
    <citation type="journal article" date="2024" name="Plant">
        <title>Genomic evolution and insights into agronomic trait innovations of Sesamum species.</title>
        <authorList>
            <person name="Miao H."/>
            <person name="Wang L."/>
            <person name="Qu L."/>
            <person name="Liu H."/>
            <person name="Sun Y."/>
            <person name="Le M."/>
            <person name="Wang Q."/>
            <person name="Wei S."/>
            <person name="Zheng Y."/>
            <person name="Lin W."/>
            <person name="Duan Y."/>
            <person name="Cao H."/>
            <person name="Xiong S."/>
            <person name="Wang X."/>
            <person name="Wei L."/>
            <person name="Li C."/>
            <person name="Ma Q."/>
            <person name="Ju M."/>
            <person name="Zhao R."/>
            <person name="Li G."/>
            <person name="Mu C."/>
            <person name="Tian Q."/>
            <person name="Mei H."/>
            <person name="Zhang T."/>
            <person name="Gao T."/>
            <person name="Zhang H."/>
        </authorList>
    </citation>
    <scope>NUCLEOTIDE SEQUENCE</scope>
    <source>
        <strain evidence="6">G02</strain>
    </source>
</reference>
<dbReference type="GO" id="GO:0016233">
    <property type="term" value="P:telomere capping"/>
    <property type="evidence" value="ECO:0007669"/>
    <property type="project" value="TreeGrafter"/>
</dbReference>
<accession>A0AAW2VL61</accession>
<dbReference type="InterPro" id="IPR012340">
    <property type="entry name" value="NA-bd_OB-fold"/>
</dbReference>
<dbReference type="GO" id="GO:0010521">
    <property type="term" value="F:telomerase inhibitor activity"/>
    <property type="evidence" value="ECO:0007669"/>
    <property type="project" value="TreeGrafter"/>
</dbReference>
<evidence type="ECO:0000256" key="3">
    <source>
        <dbReference type="ARBA" id="ARBA00022895"/>
    </source>
</evidence>
<keyword evidence="3" id="KW-0779">Telomere</keyword>
<dbReference type="Pfam" id="PF25507">
    <property type="entry name" value="OB_POT1A"/>
    <property type="match status" value="1"/>
</dbReference>
<sequence>MGGEDYKFMQLVDAIACINQRVNLIGVVVETSLPKSTKGTDYFCSVKIIDESRPSLGIYINFFAETMEKLPHVGSVGDIIMVSHVVVTCKFKSVVRVVAILPWRAEDFLSPNGIYRVRLTLEDPTARVHAFLYAEDGMKFFGNSQSVDMLTKTRNMLLGVADEDGAPTLKNVPRNPPWIQCCLKSYYIDKSDIWGSRNYRIFDTTFVG</sequence>
<keyword evidence="2" id="KW-0158">Chromosome</keyword>
<dbReference type="Gene3D" id="2.40.50.140">
    <property type="entry name" value="Nucleic acid-binding proteins"/>
    <property type="match status" value="1"/>
</dbReference>
<evidence type="ECO:0000256" key="4">
    <source>
        <dbReference type="ARBA" id="ARBA00023125"/>
    </source>
</evidence>
<name>A0AAW2VL61_SESRA</name>
<protein>
    <submittedName>
        <fullName evidence="6">Protection of telomeres protein 1a</fullName>
    </submittedName>
</protein>
<comment type="subcellular location">
    <subcellularLocation>
        <location evidence="1">Chromosome</location>
        <location evidence="1">Telomere</location>
    </subcellularLocation>
</comment>
<dbReference type="SUPFAM" id="SSF50249">
    <property type="entry name" value="Nucleic acid-binding proteins"/>
    <property type="match status" value="1"/>
</dbReference>
<dbReference type="SMART" id="SM00976">
    <property type="entry name" value="Telo_bind"/>
    <property type="match status" value="1"/>
</dbReference>
<comment type="caution">
    <text evidence="6">The sequence shown here is derived from an EMBL/GenBank/DDBJ whole genome shotgun (WGS) entry which is preliminary data.</text>
</comment>
<evidence type="ECO:0000313" key="6">
    <source>
        <dbReference type="EMBL" id="KAL0429560.1"/>
    </source>
</evidence>
<dbReference type="InterPro" id="IPR011564">
    <property type="entry name" value="Telomer_end-bd_POT1/Cdc13"/>
</dbReference>
<dbReference type="GO" id="GO:0000783">
    <property type="term" value="C:nuclear telomere cap complex"/>
    <property type="evidence" value="ECO:0007669"/>
    <property type="project" value="TreeGrafter"/>
</dbReference>
<dbReference type="GO" id="GO:0098505">
    <property type="term" value="F:G-rich strand telomeric DNA binding"/>
    <property type="evidence" value="ECO:0007669"/>
    <property type="project" value="TreeGrafter"/>
</dbReference>
<proteinExistence type="predicted"/>
<gene>
    <name evidence="6" type="ORF">Sradi_0582000</name>
</gene>
<keyword evidence="4" id="KW-0238">DNA-binding</keyword>
<evidence type="ECO:0000256" key="1">
    <source>
        <dbReference type="ARBA" id="ARBA00004574"/>
    </source>
</evidence>
<evidence type="ECO:0000259" key="5">
    <source>
        <dbReference type="SMART" id="SM00976"/>
    </source>
</evidence>
<dbReference type="EMBL" id="JACGWJ010000003">
    <property type="protein sequence ID" value="KAL0429560.1"/>
    <property type="molecule type" value="Genomic_DNA"/>
</dbReference>
<feature type="domain" description="Telomeric single stranded DNA binding POT1/Cdc13" evidence="5">
    <location>
        <begin position="8"/>
        <end position="131"/>
    </location>
</feature>